<gene>
    <name evidence="2" type="ORF">IG616_07450</name>
</gene>
<dbReference type="PANTHER" id="PTHR43664:SF1">
    <property type="entry name" value="BETA-METHYLMALYL-COA DEHYDRATASE"/>
    <property type="match status" value="1"/>
</dbReference>
<dbReference type="Pfam" id="PF01575">
    <property type="entry name" value="MaoC_dehydratas"/>
    <property type="match status" value="1"/>
</dbReference>
<reference evidence="3" key="1">
    <citation type="submission" date="2020-09" db="EMBL/GenBank/DDBJ databases">
        <title>The genome sequence of strain Labrenzia suaedae 4C16A.</title>
        <authorList>
            <person name="Liu Y."/>
        </authorList>
    </citation>
    <scope>NUCLEOTIDE SEQUENCE [LARGE SCALE GENOMIC DNA]</scope>
    <source>
        <strain evidence="3">4C16A</strain>
    </source>
</reference>
<name>A0ABR9CKK2_9HYPH</name>
<evidence type="ECO:0000313" key="2">
    <source>
        <dbReference type="EMBL" id="MBD8891375.1"/>
    </source>
</evidence>
<dbReference type="RefSeq" id="WP_192147504.1">
    <property type="nucleotide sequence ID" value="NZ_JACYXI010000003.1"/>
</dbReference>
<dbReference type="InterPro" id="IPR052342">
    <property type="entry name" value="MCH/BMMD"/>
</dbReference>
<comment type="caution">
    <text evidence="2">The sequence shown here is derived from an EMBL/GenBank/DDBJ whole genome shotgun (WGS) entry which is preliminary data.</text>
</comment>
<dbReference type="Proteomes" id="UP000632063">
    <property type="component" value="Unassembled WGS sequence"/>
</dbReference>
<accession>A0ABR9CKK2</accession>
<dbReference type="EMBL" id="JACYXI010000003">
    <property type="protein sequence ID" value="MBD8891375.1"/>
    <property type="molecule type" value="Genomic_DNA"/>
</dbReference>
<dbReference type="PANTHER" id="PTHR43664">
    <property type="entry name" value="MONOAMINE OXIDASE-RELATED"/>
    <property type="match status" value="1"/>
</dbReference>
<evidence type="ECO:0000259" key="1">
    <source>
        <dbReference type="Pfam" id="PF01575"/>
    </source>
</evidence>
<evidence type="ECO:0000313" key="3">
    <source>
        <dbReference type="Proteomes" id="UP000632063"/>
    </source>
</evidence>
<feature type="domain" description="MaoC-like" evidence="1">
    <location>
        <begin position="23"/>
        <end position="124"/>
    </location>
</feature>
<organism evidence="2 3">
    <name type="scientific">Roseibium litorale</name>
    <dbReference type="NCBI Taxonomy" id="2803841"/>
    <lineage>
        <taxon>Bacteria</taxon>
        <taxon>Pseudomonadati</taxon>
        <taxon>Pseudomonadota</taxon>
        <taxon>Alphaproteobacteria</taxon>
        <taxon>Hyphomicrobiales</taxon>
        <taxon>Stappiaceae</taxon>
        <taxon>Roseibium</taxon>
    </lineage>
</organism>
<reference evidence="2 3" key="2">
    <citation type="journal article" date="2021" name="Int. J. Syst. Evol. Microbiol.">
        <title>Roseibium litorale sp. nov., isolated from a tidal flat sediment and proposal for the reclassification of Labrenzia polysiphoniae as Roseibium polysiphoniae comb. nov.</title>
        <authorList>
            <person name="Liu Y."/>
            <person name="Pei T."/>
            <person name="Du J."/>
            <person name="Chao M."/>
            <person name="Deng M.R."/>
            <person name="Zhu H."/>
        </authorList>
    </citation>
    <scope>NUCLEOTIDE SEQUENCE [LARGE SCALE GENOMIC DNA]</scope>
    <source>
        <strain evidence="2 3">4C16A</strain>
    </source>
</reference>
<proteinExistence type="predicted"/>
<dbReference type="Gene3D" id="3.10.129.10">
    <property type="entry name" value="Hotdog Thioesterase"/>
    <property type="match status" value="1"/>
</dbReference>
<keyword evidence="3" id="KW-1185">Reference proteome</keyword>
<protein>
    <submittedName>
        <fullName evidence="2">MaoC family dehydratase</fullName>
    </submittedName>
</protein>
<dbReference type="SUPFAM" id="SSF54637">
    <property type="entry name" value="Thioesterase/thiol ester dehydrase-isomerase"/>
    <property type="match status" value="1"/>
</dbReference>
<dbReference type="InterPro" id="IPR029069">
    <property type="entry name" value="HotDog_dom_sf"/>
</dbReference>
<dbReference type="CDD" id="cd03454">
    <property type="entry name" value="YdeM"/>
    <property type="match status" value="1"/>
</dbReference>
<sequence length="164" mass="18522">MIGYFEDIEEGFELPLGSHTFLAEEMIAFAKEFDPQVFHLSDGGAQGTHFGRLCASGWHTASMYMSKLVQTFQEYDETFQREGKAVAKRGPSPGFEDLRWIRPVFAGDTITYKSVVSGKTESRSRPEWGIIHAENHGTNQNGEPVFFFKSNVFLERRPAPHIAT</sequence>
<dbReference type="InterPro" id="IPR002539">
    <property type="entry name" value="MaoC-like_dom"/>
</dbReference>